<dbReference type="SUPFAM" id="SSF51735">
    <property type="entry name" value="NAD(P)-binding Rossmann-fold domains"/>
    <property type="match status" value="1"/>
</dbReference>
<dbReference type="InterPro" id="IPR036291">
    <property type="entry name" value="NAD(P)-bd_dom_sf"/>
</dbReference>
<organism evidence="2 3">
    <name type="scientific">Estrella lausannensis</name>
    <dbReference type="NCBI Taxonomy" id="483423"/>
    <lineage>
        <taxon>Bacteria</taxon>
        <taxon>Pseudomonadati</taxon>
        <taxon>Chlamydiota</taxon>
        <taxon>Chlamydiia</taxon>
        <taxon>Parachlamydiales</taxon>
        <taxon>Candidatus Criblamydiaceae</taxon>
        <taxon>Estrella</taxon>
    </lineage>
</organism>
<dbReference type="Proteomes" id="UP000220251">
    <property type="component" value="Unassembled WGS sequence"/>
</dbReference>
<proteinExistence type="predicted"/>
<keyword evidence="3" id="KW-1185">Reference proteome</keyword>
<dbReference type="OrthoDB" id="183072at2"/>
<dbReference type="Pfam" id="PF01370">
    <property type="entry name" value="Epimerase"/>
    <property type="match status" value="1"/>
</dbReference>
<protein>
    <submittedName>
        <fullName evidence="2">Putative NAD-dependent epimerase/dehydratase</fullName>
    </submittedName>
</protein>
<dbReference type="EMBL" id="CWGJ01000001">
    <property type="protein sequence ID" value="CRX37473.1"/>
    <property type="molecule type" value="Genomic_DNA"/>
</dbReference>
<dbReference type="AlphaFoldDB" id="A0A0H5DNS6"/>
<feature type="domain" description="NAD-dependent epimerase/dehydratase" evidence="1">
    <location>
        <begin position="3"/>
        <end position="203"/>
    </location>
</feature>
<name>A0A0H5DNS6_9BACT</name>
<sequence length="322" mass="36668">MRIVMTGASSFTGMWIAEALSKREHDVIAFLKRDLNSYSGIRKSRVDRLKKSAVIKEGISFGAAAFFKALEDTAGPIDLFCHHAADVADYRSPEFNYVRALEANTYNLPGVLKALEAKGCRHIILTGSVFERGEGEGSQKLEAMSPYGLSKGLTYETFRYFCQRHEFFLGKFVIPNPFGPYEEDRFTSYLMREWLQGKTPIVKTPDYVRDNVPAPLLASAYVDYAESFIASKADERFSPSFYRESQGDFTLRYALEAKKRLNLPCHTALAQQTDFNEPLVRVNKHPLDRDKLQFDEEAFFDENTLWYQRLYQPGSLCAAQSS</sequence>
<accession>A0A0H5DNS6</accession>
<evidence type="ECO:0000313" key="2">
    <source>
        <dbReference type="EMBL" id="CRX37473.1"/>
    </source>
</evidence>
<dbReference type="InterPro" id="IPR001509">
    <property type="entry name" value="Epimerase_deHydtase"/>
</dbReference>
<dbReference type="Gene3D" id="3.40.50.720">
    <property type="entry name" value="NAD(P)-binding Rossmann-like Domain"/>
    <property type="match status" value="1"/>
</dbReference>
<evidence type="ECO:0000313" key="3">
    <source>
        <dbReference type="Proteomes" id="UP000220251"/>
    </source>
</evidence>
<gene>
    <name evidence="2" type="ORF">ELAC_0111</name>
</gene>
<evidence type="ECO:0000259" key="1">
    <source>
        <dbReference type="Pfam" id="PF01370"/>
    </source>
</evidence>
<dbReference type="RefSeq" id="WP_098037326.1">
    <property type="nucleotide sequence ID" value="NZ_CWGJ01000001.1"/>
</dbReference>
<reference evidence="3" key="1">
    <citation type="submission" date="2015-06" db="EMBL/GenBank/DDBJ databases">
        <authorList>
            <person name="Bertelli C."/>
        </authorList>
    </citation>
    <scope>NUCLEOTIDE SEQUENCE [LARGE SCALE GENOMIC DNA]</scope>
    <source>
        <strain evidence="3">CRIB-30</strain>
    </source>
</reference>